<dbReference type="InterPro" id="IPR011006">
    <property type="entry name" value="CheY-like_superfamily"/>
</dbReference>
<sequence>MKKHKSIKIKGFTWAFSIILFIGTILIGYSYKHSRDLEFEGGVFKLENNAEINKLKIEQRIYQDIKVNQEFSNILMSIRDNDEIYNKREVFEKIIGQSILKQPNIIGYNIVMELDAFDGRDSDYINNDKYAENGQYISYLVKEAGKVNISNINNILNYDFYLEAKKAGVTIISQPYKFIENGEEKLVFTIAEPLYEKNKFLGVAGIDISMEYFEKLISQLVNTGENVALVDDMGKVVFNNFNSGLNDNNVSKIGIEVSSIIDELKGKSLISRKNEDRYEVVSKIEIPQVDVNWYIYIFTDLKTLTNKTMETTYRSIGAGIIILIVTLMLLWIAISKITTPIIDFVEKMKNFDFNKLDVKLDIADNSSSEFVELSKGYGSLIHKLKENLDERKRKNWIQKGQMDINDISQTNQDLQNLLGQLISFITKKIDGQVGVVYLLNEESDEKQYELAASYAFKRRKGLPNIFKFGEGLVGQAALEKEIIVVSDIPKDYISINSGVGSSAPANIVVIPCNYQGKVVAVLEIASTSEFSDAAIEFLELAKINIGIAINNILNFETVEKLLAAANEYAEKLQIQQEELRVTNEELETQSVVLKDSQAELESQQEELRVINEELEENTEMLEIQKKELENKNNELNTSQKELERKAKDLVLSNKYKSEFLANMSHELRTPLNSILILSELLGEKNSNLTEKQRKFAKTINTSGSDLLKLINDILDLSKVEAGKMEVNISRMNIKDFKSEILGMFEQISIKKNLQFSVDISDRLPENIMTDEVKVKQIVKNLMSNAFKFTKKGSVQLNIKEDDNKIKFEINDTGIGISDDKIKTIFDAFQQEDGTISREFGGTGLGLSISKEYTELLGGTLEAESTKDLGSKFILTLPVTYDTFHFEKEKTNIVKKVSDELIEEINKEEGEKLFKKPFEVPYVLDDRHDINDNDRVLLIIDDDPNFAKVIMDISRAKKFKVIVAETGEIGLYLADYYMPTGIILDIGLPKIDGLEVLERLKNNKRTKDIPVNIISGGDYEKSMFEKDVEFLKKPVSKVQIENILKNAELSGYKIDKILVVEDDKIQNDALTELIKNDYKDIEIFSSRSGENALEILTENNIDLLILDLGLLDYNDFEFIERLKEDSNFSNIPIIVYTGKEICMDEEKELRNKVENIIIKGDKSSQRLLDEIKLFVHNVKEHKNVVTSNDDEIFKDKTILVVDDDMRNVFALSSILEMNGIDVEVANDGVEALKKLKDMKKPDLVLMDIMMPLMDGYEAIREIRKMDKFKNLSIIALTAKAMKGDRDACLEAGANEYLSKPIDKNKLLSLLRVWL</sequence>
<feature type="domain" description="Histidine kinase" evidence="10">
    <location>
        <begin position="662"/>
        <end position="880"/>
    </location>
</feature>
<evidence type="ECO:0000259" key="10">
    <source>
        <dbReference type="PROSITE" id="PS50109"/>
    </source>
</evidence>
<evidence type="ECO:0000256" key="7">
    <source>
        <dbReference type="PROSITE-ProRule" id="PRU00169"/>
    </source>
</evidence>
<dbReference type="SMART" id="SM00388">
    <property type="entry name" value="HisKA"/>
    <property type="match status" value="1"/>
</dbReference>
<evidence type="ECO:0000256" key="6">
    <source>
        <dbReference type="ARBA" id="ARBA00023012"/>
    </source>
</evidence>
<evidence type="ECO:0000256" key="8">
    <source>
        <dbReference type="SAM" id="Coils"/>
    </source>
</evidence>
<evidence type="ECO:0000256" key="9">
    <source>
        <dbReference type="SAM" id="Phobius"/>
    </source>
</evidence>
<comment type="catalytic activity">
    <reaction evidence="1">
        <text>ATP + protein L-histidine = ADP + protein N-phospho-L-histidine.</text>
        <dbReference type="EC" id="2.7.13.3"/>
    </reaction>
</comment>
<feature type="domain" description="Response regulatory" evidence="11">
    <location>
        <begin position="935"/>
        <end position="1047"/>
    </location>
</feature>
<dbReference type="PROSITE" id="PS50109">
    <property type="entry name" value="HIS_KIN"/>
    <property type="match status" value="1"/>
</dbReference>
<feature type="coiled-coil region" evidence="8">
    <location>
        <begin position="558"/>
        <end position="652"/>
    </location>
</feature>
<dbReference type="CDD" id="cd16922">
    <property type="entry name" value="HATPase_EvgS-ArcB-TorS-like"/>
    <property type="match status" value="1"/>
</dbReference>
<dbReference type="EC" id="2.7.13.3" evidence="2"/>
<proteinExistence type="predicted"/>
<dbReference type="SUPFAM" id="SSF52172">
    <property type="entry name" value="CheY-like"/>
    <property type="match status" value="3"/>
</dbReference>
<keyword evidence="4" id="KW-0808">Transferase</keyword>
<dbReference type="Gene3D" id="1.10.287.130">
    <property type="match status" value="1"/>
</dbReference>
<evidence type="ECO:0000259" key="11">
    <source>
        <dbReference type="PROSITE" id="PS50110"/>
    </source>
</evidence>
<dbReference type="CDD" id="cd00082">
    <property type="entry name" value="HisKA"/>
    <property type="match status" value="1"/>
</dbReference>
<dbReference type="Pfam" id="PF00072">
    <property type="entry name" value="Response_reg"/>
    <property type="match status" value="3"/>
</dbReference>
<dbReference type="Gene3D" id="3.30.565.10">
    <property type="entry name" value="Histidine kinase-like ATPase, C-terminal domain"/>
    <property type="match status" value="1"/>
</dbReference>
<keyword evidence="6" id="KW-0902">Two-component regulatory system</keyword>
<feature type="transmembrane region" description="Helical" evidence="9">
    <location>
        <begin position="12"/>
        <end position="31"/>
    </location>
</feature>
<dbReference type="Gene3D" id="3.40.50.2300">
    <property type="match status" value="3"/>
</dbReference>
<evidence type="ECO:0000256" key="4">
    <source>
        <dbReference type="ARBA" id="ARBA00022679"/>
    </source>
</evidence>
<gene>
    <name evidence="12" type="ORF">DYH56_00320</name>
</gene>
<organism evidence="12 13">
    <name type="scientific">Psychrilyobacter piezotolerans</name>
    <dbReference type="NCBI Taxonomy" id="2293438"/>
    <lineage>
        <taxon>Bacteria</taxon>
        <taxon>Fusobacteriati</taxon>
        <taxon>Fusobacteriota</taxon>
        <taxon>Fusobacteriia</taxon>
        <taxon>Fusobacteriales</taxon>
        <taxon>Fusobacteriaceae</taxon>
        <taxon>Psychrilyobacter</taxon>
    </lineage>
</organism>
<evidence type="ECO:0000313" key="12">
    <source>
        <dbReference type="EMBL" id="REI43131.1"/>
    </source>
</evidence>
<dbReference type="InterPro" id="IPR029016">
    <property type="entry name" value="GAF-like_dom_sf"/>
</dbReference>
<dbReference type="CDD" id="cd12913">
    <property type="entry name" value="PDC1_MCP_like"/>
    <property type="match status" value="1"/>
</dbReference>
<dbReference type="Proteomes" id="UP000263486">
    <property type="component" value="Unassembled WGS sequence"/>
</dbReference>
<feature type="modified residue" description="4-aspartylphosphate" evidence="7">
    <location>
        <position position="1246"/>
    </location>
</feature>
<keyword evidence="13" id="KW-1185">Reference proteome</keyword>
<dbReference type="Gene3D" id="3.30.450.40">
    <property type="match status" value="1"/>
</dbReference>
<keyword evidence="9" id="KW-0812">Transmembrane</keyword>
<keyword evidence="8" id="KW-0175">Coiled coil</keyword>
<feature type="domain" description="Response regulatory" evidence="11">
    <location>
        <begin position="1055"/>
        <end position="1173"/>
    </location>
</feature>
<feature type="domain" description="Response regulatory" evidence="11">
    <location>
        <begin position="1196"/>
        <end position="1313"/>
    </location>
</feature>
<evidence type="ECO:0000256" key="1">
    <source>
        <dbReference type="ARBA" id="ARBA00000085"/>
    </source>
</evidence>
<dbReference type="Gene3D" id="3.30.450.20">
    <property type="entry name" value="PAS domain"/>
    <property type="match status" value="1"/>
</dbReference>
<dbReference type="InterPro" id="IPR036097">
    <property type="entry name" value="HisK_dim/P_sf"/>
</dbReference>
<dbReference type="InterPro" id="IPR005467">
    <property type="entry name" value="His_kinase_dom"/>
</dbReference>
<evidence type="ECO:0000256" key="2">
    <source>
        <dbReference type="ARBA" id="ARBA00012438"/>
    </source>
</evidence>
<dbReference type="InterPro" id="IPR003594">
    <property type="entry name" value="HATPase_dom"/>
</dbReference>
<dbReference type="PANTHER" id="PTHR45339">
    <property type="entry name" value="HYBRID SIGNAL TRANSDUCTION HISTIDINE KINASE J"/>
    <property type="match status" value="1"/>
</dbReference>
<evidence type="ECO:0000256" key="5">
    <source>
        <dbReference type="ARBA" id="ARBA00022777"/>
    </source>
</evidence>
<dbReference type="Pfam" id="PF00512">
    <property type="entry name" value="HisKA"/>
    <property type="match status" value="1"/>
</dbReference>
<dbReference type="SMART" id="SM00065">
    <property type="entry name" value="GAF"/>
    <property type="match status" value="1"/>
</dbReference>
<dbReference type="SUPFAM" id="SSF47384">
    <property type="entry name" value="Homodimeric domain of signal transducing histidine kinase"/>
    <property type="match status" value="1"/>
</dbReference>
<dbReference type="EMBL" id="QUAJ01000001">
    <property type="protein sequence ID" value="REI43131.1"/>
    <property type="molecule type" value="Genomic_DNA"/>
</dbReference>
<dbReference type="PROSITE" id="PS50110">
    <property type="entry name" value="RESPONSE_REGULATORY"/>
    <property type="match status" value="3"/>
</dbReference>
<dbReference type="InterPro" id="IPR003018">
    <property type="entry name" value="GAF"/>
</dbReference>
<keyword evidence="5" id="KW-0418">Kinase</keyword>
<dbReference type="Pfam" id="PF13185">
    <property type="entry name" value="GAF_2"/>
    <property type="match status" value="1"/>
</dbReference>
<dbReference type="PRINTS" id="PR00344">
    <property type="entry name" value="BCTRLSENSOR"/>
</dbReference>
<dbReference type="InterPro" id="IPR001789">
    <property type="entry name" value="Sig_transdc_resp-reg_receiver"/>
</dbReference>
<reference evidence="12 13" key="1">
    <citation type="submission" date="2018-08" db="EMBL/GenBank/DDBJ databases">
        <title>Draft genome sequence of Psychrilyobacter sp. strain SD5 isolated from Black Sea water.</title>
        <authorList>
            <person name="Yadav S."/>
            <person name="Villanueva L."/>
            <person name="Damste J.S.S."/>
        </authorList>
    </citation>
    <scope>NUCLEOTIDE SEQUENCE [LARGE SCALE GENOMIC DNA]</scope>
    <source>
        <strain evidence="12 13">SD5</strain>
    </source>
</reference>
<dbReference type="Pfam" id="PF22673">
    <property type="entry name" value="MCP-like_PDC_1"/>
    <property type="match status" value="1"/>
</dbReference>
<dbReference type="SUPFAM" id="SSF55874">
    <property type="entry name" value="ATPase domain of HSP90 chaperone/DNA topoisomerase II/histidine kinase"/>
    <property type="match status" value="1"/>
</dbReference>
<dbReference type="CDD" id="cd17546">
    <property type="entry name" value="REC_hyHK_CKI1_RcsC-like"/>
    <property type="match status" value="1"/>
</dbReference>
<comment type="caution">
    <text evidence="12">The sequence shown here is derived from an EMBL/GenBank/DDBJ whole genome shotgun (WGS) entry which is preliminary data.</text>
</comment>
<feature type="modified residue" description="4-aspartylphosphate" evidence="7">
    <location>
        <position position="1106"/>
    </location>
</feature>
<accession>A0ABX9KKQ9</accession>
<keyword evidence="9" id="KW-1133">Transmembrane helix</keyword>
<evidence type="ECO:0000313" key="13">
    <source>
        <dbReference type="Proteomes" id="UP000263486"/>
    </source>
</evidence>
<name>A0ABX9KKQ9_9FUSO</name>
<dbReference type="InterPro" id="IPR004358">
    <property type="entry name" value="Sig_transdc_His_kin-like_C"/>
</dbReference>
<dbReference type="InterPro" id="IPR003661">
    <property type="entry name" value="HisK_dim/P_dom"/>
</dbReference>
<keyword evidence="3 7" id="KW-0597">Phosphoprotein</keyword>
<evidence type="ECO:0000256" key="3">
    <source>
        <dbReference type="ARBA" id="ARBA00022553"/>
    </source>
</evidence>
<dbReference type="SUPFAM" id="SSF55781">
    <property type="entry name" value="GAF domain-like"/>
    <property type="match status" value="1"/>
</dbReference>
<dbReference type="InterPro" id="IPR036890">
    <property type="entry name" value="HATPase_C_sf"/>
</dbReference>
<feature type="modified residue" description="4-aspartylphosphate" evidence="7">
    <location>
        <position position="984"/>
    </location>
</feature>
<feature type="transmembrane region" description="Helical" evidence="9">
    <location>
        <begin position="316"/>
        <end position="334"/>
    </location>
</feature>
<dbReference type="Pfam" id="PF02518">
    <property type="entry name" value="HATPase_c"/>
    <property type="match status" value="1"/>
</dbReference>
<dbReference type="PANTHER" id="PTHR45339:SF1">
    <property type="entry name" value="HYBRID SIGNAL TRANSDUCTION HISTIDINE KINASE J"/>
    <property type="match status" value="1"/>
</dbReference>
<keyword evidence="9" id="KW-0472">Membrane</keyword>
<protein>
    <recommendedName>
        <fullName evidence="2">histidine kinase</fullName>
        <ecNumber evidence="2">2.7.13.3</ecNumber>
    </recommendedName>
</protein>
<dbReference type="SMART" id="SM00387">
    <property type="entry name" value="HATPase_c"/>
    <property type="match status" value="1"/>
</dbReference>
<dbReference type="RefSeq" id="WP_114640851.1">
    <property type="nucleotide sequence ID" value="NZ_JAACIO010000001.1"/>
</dbReference>
<dbReference type="SMART" id="SM00448">
    <property type="entry name" value="REC"/>
    <property type="match status" value="3"/>
</dbReference>